<dbReference type="Pfam" id="PF05686">
    <property type="entry name" value="Glyco_transf_90"/>
    <property type="match status" value="1"/>
</dbReference>
<feature type="domain" description="Glycosyl transferase CAP10" evidence="4">
    <location>
        <begin position="296"/>
        <end position="545"/>
    </location>
</feature>
<keyword evidence="3" id="KW-1133">Transmembrane helix</keyword>
<dbReference type="GO" id="GO:0016740">
    <property type="term" value="F:transferase activity"/>
    <property type="evidence" value="ECO:0007669"/>
    <property type="project" value="UniProtKB-KW"/>
</dbReference>
<evidence type="ECO:0000313" key="5">
    <source>
        <dbReference type="EMBL" id="KAK7042583.1"/>
    </source>
</evidence>
<dbReference type="InterPro" id="IPR006598">
    <property type="entry name" value="CAP10"/>
</dbReference>
<accession>A0AAW0CWA4</accession>
<keyword evidence="3" id="KW-0472">Membrane</keyword>
<evidence type="ECO:0000256" key="1">
    <source>
        <dbReference type="ARBA" id="ARBA00010118"/>
    </source>
</evidence>
<gene>
    <name evidence="5" type="ORF">R3P38DRAFT_2511956</name>
</gene>
<dbReference type="SMART" id="SM00672">
    <property type="entry name" value="CAP10"/>
    <property type="match status" value="1"/>
</dbReference>
<dbReference type="PANTHER" id="PTHR12203:SF35">
    <property type="entry name" value="PROTEIN O-GLUCOSYLTRANSFERASE 1"/>
    <property type="match status" value="1"/>
</dbReference>
<reference evidence="5 6" key="1">
    <citation type="journal article" date="2024" name="J Genomics">
        <title>Draft genome sequencing and assembly of Favolaschia claudopus CIRM-BRFM 2984 isolated from oak limbs.</title>
        <authorList>
            <person name="Navarro D."/>
            <person name="Drula E."/>
            <person name="Chaduli D."/>
            <person name="Cazenave R."/>
            <person name="Ahrendt S."/>
            <person name="Wang J."/>
            <person name="Lipzen A."/>
            <person name="Daum C."/>
            <person name="Barry K."/>
            <person name="Grigoriev I.V."/>
            <person name="Favel A."/>
            <person name="Rosso M.N."/>
            <person name="Martin F."/>
        </authorList>
    </citation>
    <scope>NUCLEOTIDE SEQUENCE [LARGE SCALE GENOMIC DNA]</scope>
    <source>
        <strain evidence="5 6">CIRM-BRFM 2984</strain>
    </source>
</reference>
<dbReference type="EMBL" id="JAWWNJ010000013">
    <property type="protein sequence ID" value="KAK7042583.1"/>
    <property type="molecule type" value="Genomic_DNA"/>
</dbReference>
<evidence type="ECO:0000313" key="6">
    <source>
        <dbReference type="Proteomes" id="UP001362999"/>
    </source>
</evidence>
<feature type="transmembrane region" description="Helical" evidence="3">
    <location>
        <begin position="30"/>
        <end position="52"/>
    </location>
</feature>
<sequence>MSIPTHTHPARSQSTTDGLWSRCASRRLRFYLPCTGVLGVVGLLFMASSISLPSNMHPALLLEDHVEILLPLPPPEVPPLLEVPTFAPSDPPEPEGPLLPPEIAHKRIDDLYARQSQTLDQAAGRYTLKNGRAPPQNFEKWFGFAQENGCLVDEYDQIQRDFEPFYRLAEEHPANFQRMIDLGRELMLEDPKGMATIKIQDGAVQMPDYTGSAFDGEWKDTISRFSHILPDMDVLMNGRDEPRVVFNGRDPAMLKNATNLTDPKPFHLTPVPTSDFFRNRSGCSTIDTGKGFSINALEDVAFIRSASSSDFTTDFWPILSMTKISPCFSDILFPGQYYYYSSGWSGKFDRPSDVAWDDKKPQLYWRGTSNGGHIYGDNHHKFSRFRLVKIAQNNPDLIDAKMNAFWEWHCTDDCDRDPIIEEYDIGGDGRPREEVYQYKYLLDVDGNTFSGRYLGLLRSGSLVFKATAFEEYFDDWLRPYEHYIPVKIDMSDLVEKVEWAIANDAEARQIQENGMQFAQRVITDAQNDCYFAAVLLEWARVQGYARTLNR</sequence>
<evidence type="ECO:0000256" key="2">
    <source>
        <dbReference type="ARBA" id="ARBA00022679"/>
    </source>
</evidence>
<name>A0AAW0CWA4_9AGAR</name>
<dbReference type="AlphaFoldDB" id="A0AAW0CWA4"/>
<comment type="caution">
    <text evidence="5">The sequence shown here is derived from an EMBL/GenBank/DDBJ whole genome shotgun (WGS) entry which is preliminary data.</text>
</comment>
<keyword evidence="2" id="KW-0808">Transferase</keyword>
<dbReference type="InterPro" id="IPR051091">
    <property type="entry name" value="O-Glucosyltr/Glycosyltrsf_90"/>
</dbReference>
<evidence type="ECO:0000256" key="3">
    <source>
        <dbReference type="SAM" id="Phobius"/>
    </source>
</evidence>
<keyword evidence="3" id="KW-0812">Transmembrane</keyword>
<protein>
    <submittedName>
        <fullName evidence="5">CAP10 domain-containing protein</fullName>
    </submittedName>
</protein>
<evidence type="ECO:0000259" key="4">
    <source>
        <dbReference type="SMART" id="SM00672"/>
    </source>
</evidence>
<proteinExistence type="inferred from homology"/>
<dbReference type="PANTHER" id="PTHR12203">
    <property type="entry name" value="KDEL LYS-ASP-GLU-LEU CONTAINING - RELATED"/>
    <property type="match status" value="1"/>
</dbReference>
<keyword evidence="6" id="KW-1185">Reference proteome</keyword>
<dbReference type="Proteomes" id="UP001362999">
    <property type="component" value="Unassembled WGS sequence"/>
</dbReference>
<organism evidence="5 6">
    <name type="scientific">Favolaschia claudopus</name>
    <dbReference type="NCBI Taxonomy" id="2862362"/>
    <lineage>
        <taxon>Eukaryota</taxon>
        <taxon>Fungi</taxon>
        <taxon>Dikarya</taxon>
        <taxon>Basidiomycota</taxon>
        <taxon>Agaricomycotina</taxon>
        <taxon>Agaricomycetes</taxon>
        <taxon>Agaricomycetidae</taxon>
        <taxon>Agaricales</taxon>
        <taxon>Marasmiineae</taxon>
        <taxon>Mycenaceae</taxon>
        <taxon>Favolaschia</taxon>
    </lineage>
</organism>
<comment type="similarity">
    <text evidence="1">Belongs to the glycosyltransferase 90 family.</text>
</comment>